<accession>A0A3E1R7V9</accession>
<dbReference type="InterPro" id="IPR037914">
    <property type="entry name" value="SpoVT-AbrB_sf"/>
</dbReference>
<sequence length="92" mass="10429">MEATAKVFTNGNSQAVRLPKAFRVETSEMWISRNEETGDIVLRPKPSEAERQAQLRELLALIAGNTDRTEFLPERSQELPRNPLGEPETHRA</sequence>
<name>A0A3E1R7V9_9BURK</name>
<evidence type="ECO:0000256" key="1">
    <source>
        <dbReference type="PROSITE-ProRule" id="PRU01076"/>
    </source>
</evidence>
<dbReference type="Proteomes" id="UP000260665">
    <property type="component" value="Unassembled WGS sequence"/>
</dbReference>
<dbReference type="GO" id="GO:0003677">
    <property type="term" value="F:DNA binding"/>
    <property type="evidence" value="ECO:0007669"/>
    <property type="project" value="UniProtKB-UniRule"/>
</dbReference>
<dbReference type="Pfam" id="PF04014">
    <property type="entry name" value="MazE_antitoxin"/>
    <property type="match status" value="1"/>
</dbReference>
<dbReference type="SUPFAM" id="SSF89447">
    <property type="entry name" value="AbrB/MazE/MraZ-like"/>
    <property type="match status" value="1"/>
</dbReference>
<dbReference type="InterPro" id="IPR007159">
    <property type="entry name" value="SpoVT-AbrB_dom"/>
</dbReference>
<feature type="domain" description="SpoVT-AbrB" evidence="3">
    <location>
        <begin position="5"/>
        <end position="47"/>
    </location>
</feature>
<dbReference type="Gene3D" id="2.10.260.10">
    <property type="match status" value="1"/>
</dbReference>
<dbReference type="PROSITE" id="PS51740">
    <property type="entry name" value="SPOVT_ABRB"/>
    <property type="match status" value="1"/>
</dbReference>
<evidence type="ECO:0000313" key="5">
    <source>
        <dbReference type="Proteomes" id="UP000260665"/>
    </source>
</evidence>
<keyword evidence="1" id="KW-0238">DNA-binding</keyword>
<dbReference type="EMBL" id="QFZK01000016">
    <property type="protein sequence ID" value="RFO95465.1"/>
    <property type="molecule type" value="Genomic_DNA"/>
</dbReference>
<feature type="compositionally biased region" description="Basic and acidic residues" evidence="2">
    <location>
        <begin position="67"/>
        <end position="78"/>
    </location>
</feature>
<keyword evidence="5" id="KW-1185">Reference proteome</keyword>
<evidence type="ECO:0000256" key="2">
    <source>
        <dbReference type="SAM" id="MobiDB-lite"/>
    </source>
</evidence>
<reference evidence="4 5" key="1">
    <citation type="submission" date="2018-05" db="EMBL/GenBank/DDBJ databases">
        <title>Rhodoferax soyangensis sp.nov., isolated from an oligotrophic freshwater lake.</title>
        <authorList>
            <person name="Park M."/>
        </authorList>
    </citation>
    <scope>NUCLEOTIDE SEQUENCE [LARGE SCALE GENOMIC DNA]</scope>
    <source>
        <strain evidence="4 5">IMCC26218</strain>
    </source>
</reference>
<organism evidence="4 5">
    <name type="scientific">Rhodoferax lacus</name>
    <dbReference type="NCBI Taxonomy" id="2184758"/>
    <lineage>
        <taxon>Bacteria</taxon>
        <taxon>Pseudomonadati</taxon>
        <taxon>Pseudomonadota</taxon>
        <taxon>Betaproteobacteria</taxon>
        <taxon>Burkholderiales</taxon>
        <taxon>Comamonadaceae</taxon>
        <taxon>Rhodoferax</taxon>
    </lineage>
</organism>
<feature type="region of interest" description="Disordered" evidence="2">
    <location>
        <begin position="66"/>
        <end position="92"/>
    </location>
</feature>
<dbReference type="RefSeq" id="WP_117179614.1">
    <property type="nucleotide sequence ID" value="NZ_QFZK01000016.1"/>
</dbReference>
<evidence type="ECO:0000313" key="4">
    <source>
        <dbReference type="EMBL" id="RFO95465.1"/>
    </source>
</evidence>
<dbReference type="AlphaFoldDB" id="A0A3E1R7V9"/>
<evidence type="ECO:0000259" key="3">
    <source>
        <dbReference type="PROSITE" id="PS51740"/>
    </source>
</evidence>
<protein>
    <recommendedName>
        <fullName evidence="3">SpoVT-AbrB domain-containing protein</fullName>
    </recommendedName>
</protein>
<proteinExistence type="predicted"/>
<dbReference type="OrthoDB" id="9810009at2"/>
<comment type="caution">
    <text evidence="4">The sequence shown here is derived from an EMBL/GenBank/DDBJ whole genome shotgun (WGS) entry which is preliminary data.</text>
</comment>
<gene>
    <name evidence="4" type="ORF">DIC66_18420</name>
</gene>